<evidence type="ECO:0000313" key="1">
    <source>
        <dbReference type="EMBL" id="GBH09588.1"/>
    </source>
</evidence>
<dbReference type="AlphaFoldDB" id="A0A2V0QG70"/>
<sequence>MCGPKEPIAGVFLLLVLAAGGWVAQEPFPHFGIDVSAETLRNAEGSARAVSSRYRVQFDENRFTSAMLEPVTMYARVDEPAARP</sequence>
<reference evidence="1 3" key="1">
    <citation type="submission" date="2018-04" db="EMBL/GenBank/DDBJ databases">
        <title>Draft genome sequence of Pseudomonas syringae pv. actinidiae biovar 1 strains isolated from kiwifruit in Kagawa prefecture.</title>
        <authorList>
            <person name="Tabuchi M."/>
            <person name="Saito M."/>
            <person name="Fujiwara S."/>
            <person name="Sasa N."/>
            <person name="Akimitsu K."/>
            <person name="Gomi K."/>
            <person name="Konishi-Sugita S."/>
            <person name="Hamano K."/>
            <person name="Kataoka I."/>
        </authorList>
    </citation>
    <scope>NUCLEOTIDE SEQUENCE [LARGE SCALE GENOMIC DNA]</scope>
    <source>
        <strain evidence="1 3">MAFF212206</strain>
    </source>
</reference>
<dbReference type="Proteomes" id="UP000248291">
    <property type="component" value="Unassembled WGS sequence"/>
</dbReference>
<organism evidence="1 3">
    <name type="scientific">Pseudomonas syringae pv. actinidiae</name>
    <dbReference type="NCBI Taxonomy" id="103796"/>
    <lineage>
        <taxon>Bacteria</taxon>
        <taxon>Pseudomonadati</taxon>
        <taxon>Pseudomonadota</taxon>
        <taxon>Gammaproteobacteria</taxon>
        <taxon>Pseudomonadales</taxon>
        <taxon>Pseudomonadaceae</taxon>
        <taxon>Pseudomonas</taxon>
        <taxon>Pseudomonas syringae</taxon>
    </lineage>
</organism>
<accession>A0A2V0QG70</accession>
<dbReference type="Proteomes" id="UP000247480">
    <property type="component" value="Unassembled WGS sequence"/>
</dbReference>
<name>A0A2V0QG70_PSESF</name>
<reference evidence="2 4" key="2">
    <citation type="submission" date="2018-04" db="EMBL/GenBank/DDBJ databases">
        <title>Draft genome sequence of Pseudomonas syringae pv. actinidiae biovar 3 strains isolated from kiwifruit in Kagawa prefecture.</title>
        <authorList>
            <person name="Tabuchi M."/>
            <person name="Saito M."/>
            <person name="Fujiwara S."/>
            <person name="Sasa N."/>
            <person name="Akimitsu K."/>
            <person name="Gomi K."/>
            <person name="Konishi-Sugita S."/>
            <person name="Hamano K."/>
            <person name="Kataoka I."/>
        </authorList>
    </citation>
    <scope>NUCLEOTIDE SEQUENCE [LARGE SCALE GENOMIC DNA]</scope>
    <source>
        <strain evidence="2 4">MAFF212211</strain>
    </source>
</reference>
<evidence type="ECO:0000313" key="2">
    <source>
        <dbReference type="EMBL" id="GBH17683.1"/>
    </source>
</evidence>
<protein>
    <submittedName>
        <fullName evidence="1">Uncharacterized protein</fullName>
    </submittedName>
</protein>
<proteinExistence type="predicted"/>
<evidence type="ECO:0000313" key="4">
    <source>
        <dbReference type="Proteomes" id="UP000248291"/>
    </source>
</evidence>
<dbReference type="RefSeq" id="WP_003376967.1">
    <property type="nucleotide sequence ID" value="NZ_AP019411.1"/>
</dbReference>
<dbReference type="EMBL" id="BGJZ01000126">
    <property type="protein sequence ID" value="GBH09588.1"/>
    <property type="molecule type" value="Genomic_DNA"/>
</dbReference>
<comment type="caution">
    <text evidence="1">The sequence shown here is derived from an EMBL/GenBank/DDBJ whole genome shotgun (WGS) entry which is preliminary data.</text>
</comment>
<gene>
    <name evidence="1" type="ORF">KPSA1_02988</name>
    <name evidence="2" type="ORF">KPSA3_03654</name>
</gene>
<dbReference type="EMBL" id="BGKA01000117">
    <property type="protein sequence ID" value="GBH17683.1"/>
    <property type="molecule type" value="Genomic_DNA"/>
</dbReference>
<evidence type="ECO:0000313" key="3">
    <source>
        <dbReference type="Proteomes" id="UP000247480"/>
    </source>
</evidence>